<evidence type="ECO:0000256" key="1">
    <source>
        <dbReference type="SAM" id="MobiDB-lite"/>
    </source>
</evidence>
<proteinExistence type="predicted"/>
<reference evidence="2 3" key="1">
    <citation type="submission" date="2012-04" db="EMBL/GenBank/DDBJ databases">
        <authorList>
            <person name="Weinstock G."/>
            <person name="Sodergren E."/>
            <person name="Lobos E.A."/>
            <person name="Fulton L."/>
            <person name="Fulton R."/>
            <person name="Courtney L."/>
            <person name="Fronick C."/>
            <person name="O'Laughlin M."/>
            <person name="Godfrey J."/>
            <person name="Wilson R.M."/>
            <person name="Miner T."/>
            <person name="Farmer C."/>
            <person name="Delehaunty K."/>
            <person name="Cordes M."/>
            <person name="Minx P."/>
            <person name="Tomlinson C."/>
            <person name="Chen J."/>
            <person name="Wollam A."/>
            <person name="Pepin K.H."/>
            <person name="Bhonagiri V."/>
            <person name="Zhang X."/>
            <person name="Suruliraj S."/>
            <person name="Warren W."/>
            <person name="Mitreva M."/>
            <person name="Mardis E.R."/>
            <person name="Wilson R.K."/>
        </authorList>
    </citation>
    <scope>NUCLEOTIDE SEQUENCE [LARGE SCALE GENOMIC DNA]</scope>
    <source>
        <strain evidence="2 3">R496</strain>
    </source>
</reference>
<organism evidence="2 3">
    <name type="scientific">Enterococcus faecium R496</name>
    <dbReference type="NCBI Taxonomy" id="1134836"/>
    <lineage>
        <taxon>Bacteria</taxon>
        <taxon>Bacillati</taxon>
        <taxon>Bacillota</taxon>
        <taxon>Bacilli</taxon>
        <taxon>Lactobacillales</taxon>
        <taxon>Enterococcaceae</taxon>
        <taxon>Enterococcus</taxon>
    </lineage>
</organism>
<feature type="region of interest" description="Disordered" evidence="1">
    <location>
        <begin position="1"/>
        <end position="22"/>
    </location>
</feature>
<feature type="compositionally biased region" description="Basic and acidic residues" evidence="1">
    <location>
        <begin position="1"/>
        <end position="12"/>
    </location>
</feature>
<sequence length="84" mass="9452">MANKSIKKELTKGSKTFPKRRQNQSCERNLIIGVFPSANYSQTIMHHILSNAIVEKERNVSKAIVCINVQHAGKNIPCLMAIIF</sequence>
<gene>
    <name evidence="2" type="ORF">HMPREF1378_01792</name>
</gene>
<name>A0AAV3GVG5_ENTFC</name>
<comment type="caution">
    <text evidence="2">The sequence shown here is derived from an EMBL/GenBank/DDBJ whole genome shotgun (WGS) entry which is preliminary data.</text>
</comment>
<evidence type="ECO:0000313" key="2">
    <source>
        <dbReference type="EMBL" id="EJX52245.1"/>
    </source>
</evidence>
<protein>
    <submittedName>
        <fullName evidence="2">Uncharacterized protein</fullName>
    </submittedName>
</protein>
<dbReference type="AlphaFoldDB" id="A0AAV3GVG5"/>
<accession>A0AAV3GVG5</accession>
<evidence type="ECO:0000313" key="3">
    <source>
        <dbReference type="Proteomes" id="UP000006402"/>
    </source>
</evidence>
<dbReference type="Proteomes" id="UP000006402">
    <property type="component" value="Unassembled WGS sequence"/>
</dbReference>
<dbReference type="EMBL" id="AMAH01000127">
    <property type="protein sequence ID" value="EJX52245.1"/>
    <property type="molecule type" value="Genomic_DNA"/>
</dbReference>